<dbReference type="RefSeq" id="WP_190997292.1">
    <property type="nucleotide sequence ID" value="NZ_JACXSI010000010.1"/>
</dbReference>
<evidence type="ECO:0000313" key="2">
    <source>
        <dbReference type="EMBL" id="MBD3107749.1"/>
    </source>
</evidence>
<dbReference type="Proteomes" id="UP000602076">
    <property type="component" value="Unassembled WGS sequence"/>
</dbReference>
<dbReference type="EMBL" id="JACXSI010000010">
    <property type="protein sequence ID" value="MBD3107749.1"/>
    <property type="molecule type" value="Genomic_DNA"/>
</dbReference>
<accession>A0A927CV50</accession>
<comment type="caution">
    <text evidence="2">The sequence shown here is derived from an EMBL/GenBank/DDBJ whole genome shotgun (WGS) entry which is preliminary data.</text>
</comment>
<sequence>MNSLLKVGAGIVLGGGIVLSALTFNGEDTLNTADNEIKSYVAKAEQVVQLYKAQKQEIEQMKANLEAAGITNTNLENELANLQKNYDNLDAAYQALLQSSEATEAEKEELQNRLNEVNANLDRLSKELETAQAETAEASEALSSAQANLENLQADYDVLYDIYEQTTKTSVERGWEIQRLEGEVEKANSQMDEANSEIQKANDEIEKANKAVDDFKNNLDETLDESIFDGIIQ</sequence>
<keyword evidence="3" id="KW-1185">Reference proteome</keyword>
<dbReference type="AlphaFoldDB" id="A0A927CV50"/>
<evidence type="ECO:0000313" key="3">
    <source>
        <dbReference type="Proteomes" id="UP000602076"/>
    </source>
</evidence>
<reference evidence="2" key="1">
    <citation type="submission" date="2020-09" db="EMBL/GenBank/DDBJ databases">
        <title>Bacillus faecalis sp. nov., a moderately halophilic bacterium isolated from cow faeces.</title>
        <authorList>
            <person name="Jiang L."/>
            <person name="Lee J."/>
        </authorList>
    </citation>
    <scope>NUCLEOTIDE SEQUENCE</scope>
    <source>
        <strain evidence="2">AGMB 02131</strain>
    </source>
</reference>
<gene>
    <name evidence="2" type="ORF">IEO70_05160</name>
</gene>
<dbReference type="SUPFAM" id="SSF57997">
    <property type="entry name" value="Tropomyosin"/>
    <property type="match status" value="1"/>
</dbReference>
<proteinExistence type="predicted"/>
<name>A0A927CV50_9BACI</name>
<organism evidence="2 3">
    <name type="scientific">Peribacillus faecalis</name>
    <dbReference type="NCBI Taxonomy" id="2772559"/>
    <lineage>
        <taxon>Bacteria</taxon>
        <taxon>Bacillati</taxon>
        <taxon>Bacillota</taxon>
        <taxon>Bacilli</taxon>
        <taxon>Bacillales</taxon>
        <taxon>Bacillaceae</taxon>
        <taxon>Peribacillus</taxon>
    </lineage>
</organism>
<evidence type="ECO:0000256" key="1">
    <source>
        <dbReference type="SAM" id="Coils"/>
    </source>
</evidence>
<protein>
    <submittedName>
        <fullName evidence="2">Uncharacterized protein</fullName>
    </submittedName>
</protein>
<dbReference type="Gene3D" id="1.20.120.330">
    <property type="entry name" value="Nucleotidyltransferases domain 2"/>
    <property type="match status" value="1"/>
</dbReference>
<keyword evidence="1" id="KW-0175">Coiled coil</keyword>
<feature type="coiled-coil region" evidence="1">
    <location>
        <begin position="41"/>
        <end position="225"/>
    </location>
</feature>